<keyword evidence="5" id="KW-0648">Protein biosynthesis</keyword>
<feature type="domain" description="Tr-type G" evidence="4">
    <location>
        <begin position="21"/>
        <end position="283"/>
    </location>
</feature>
<dbReference type="Gene3D" id="3.30.70.870">
    <property type="entry name" value="Elongation Factor G (Translational Gtpase), domain 3"/>
    <property type="match status" value="1"/>
</dbReference>
<dbReference type="SMART" id="SM00889">
    <property type="entry name" value="EFG_IV"/>
    <property type="match status" value="1"/>
</dbReference>
<evidence type="ECO:0000256" key="2">
    <source>
        <dbReference type="ARBA" id="ARBA00023134"/>
    </source>
</evidence>
<dbReference type="InterPro" id="IPR047872">
    <property type="entry name" value="EFG_IV"/>
</dbReference>
<dbReference type="InterPro" id="IPR020568">
    <property type="entry name" value="Ribosomal_Su5_D2-typ_SF"/>
</dbReference>
<dbReference type="NCBIfam" id="TIGR00231">
    <property type="entry name" value="small_GTP"/>
    <property type="match status" value="1"/>
</dbReference>
<dbReference type="GO" id="GO:0005525">
    <property type="term" value="F:GTP binding"/>
    <property type="evidence" value="ECO:0007669"/>
    <property type="project" value="UniProtKB-KW"/>
</dbReference>
<evidence type="ECO:0000313" key="5">
    <source>
        <dbReference type="EMBL" id="MTB70503.1"/>
    </source>
</evidence>
<dbReference type="InterPro" id="IPR014721">
    <property type="entry name" value="Ribsml_uS5_D2-typ_fold_subgr"/>
</dbReference>
<dbReference type="PANTHER" id="PTHR43261:SF6">
    <property type="entry name" value="ELONGATION FACTOR G-LIKE PROTEIN"/>
    <property type="match status" value="1"/>
</dbReference>
<dbReference type="NCBIfam" id="NF009381">
    <property type="entry name" value="PRK12740.1-5"/>
    <property type="match status" value="1"/>
</dbReference>
<organism evidence="5 6">
    <name type="scientific">Arsenicicoccus cauae</name>
    <dbReference type="NCBI Taxonomy" id="2663847"/>
    <lineage>
        <taxon>Bacteria</taxon>
        <taxon>Bacillati</taxon>
        <taxon>Actinomycetota</taxon>
        <taxon>Actinomycetes</taxon>
        <taxon>Micrococcales</taxon>
        <taxon>Intrasporangiaceae</taxon>
        <taxon>Arsenicicoccus</taxon>
    </lineage>
</organism>
<dbReference type="Gene3D" id="2.40.30.10">
    <property type="entry name" value="Translation factors"/>
    <property type="match status" value="1"/>
</dbReference>
<dbReference type="InterPro" id="IPR035649">
    <property type="entry name" value="EFG_V"/>
</dbReference>
<dbReference type="SUPFAM" id="SSF54211">
    <property type="entry name" value="Ribosomal protein S5 domain 2-like"/>
    <property type="match status" value="1"/>
</dbReference>
<dbReference type="PANTHER" id="PTHR43261">
    <property type="entry name" value="TRANSLATION ELONGATION FACTOR G-RELATED"/>
    <property type="match status" value="1"/>
</dbReference>
<keyword evidence="2" id="KW-0342">GTP-binding</keyword>
<sequence length="708" mass="75162">MAANNSQGQGAAGSPAPARPEDIRNVVLVGPSGSGKSTLFEHLVAARVPGRRVKETPKGEDTRSVGLDAASFDVDGTTVNLLDTPGYPDFVGDLRAGLRAADAALFVVSAVDGVDAATGMLWQECEVVGMPRAIVVTKLEAGRGSFEETVDSCRRVFGDAQPLYLPVQADDGTITGTLALLSRRHYDSFGGDVRISDATPEQLEVIDEVRGDLVEAIITESEDDTLLDRYLEGEDVSFDTIRADLMTAVAAGTFFPAIPISALTGAGVPELLEIFTDAFPDPTRHPLPMVTSLDGEPIEALVGDPDGPLVAEVVRTSTDPYVGRVSLVRVFNGTLRAEDVVHVAGHLSTFVGKEVDGHPDHDSDERVGQLSTPLGGTEHAPKSSGFAVAGDLAIVARLAHAETGDTLSDKDSPCVVEPWLLPDPLLPVAIHPDSKADEDKLASALQRVVAEDVTMRLDHDAETHQTVLWTMGQAHVDVLLGRLQERYQVTVEAEPLRVALRETFVAPAKAQGRHVKQSGGHGQFAVCHVEIEPLERGAGFEFVDKVVGGAVPRQFIPSVEKGVRAQMAKGTLAGYPMVDIRVTLTDGKAHSVDSSDMAFQTAGALALKEATSSATVTLLEPVDRVDVDVADEYVGAVMSDLSTRRGRVVGTEAGSVGRTVVHAEVPALELTRYAIDLRSVSHGTGTFGRDRLRYDPLPQHLAAKLVTG</sequence>
<dbReference type="Gene3D" id="3.40.50.300">
    <property type="entry name" value="P-loop containing nucleotide triphosphate hydrolases"/>
    <property type="match status" value="1"/>
</dbReference>
<evidence type="ECO:0000259" key="4">
    <source>
        <dbReference type="PROSITE" id="PS51722"/>
    </source>
</evidence>
<dbReference type="AlphaFoldDB" id="A0A6I3ICW6"/>
<dbReference type="Gene3D" id="3.30.230.10">
    <property type="match status" value="1"/>
</dbReference>
<evidence type="ECO:0000256" key="3">
    <source>
        <dbReference type="SAM" id="MobiDB-lite"/>
    </source>
</evidence>
<dbReference type="EMBL" id="WLVL01000003">
    <property type="protein sequence ID" value="MTB70503.1"/>
    <property type="molecule type" value="Genomic_DNA"/>
</dbReference>
<feature type="region of interest" description="Disordered" evidence="3">
    <location>
        <begin position="1"/>
        <end position="23"/>
    </location>
</feature>
<gene>
    <name evidence="5" type="ORF">GGG17_00600</name>
</gene>
<feature type="compositionally biased region" description="Basic and acidic residues" evidence="3">
    <location>
        <begin position="354"/>
        <end position="367"/>
    </location>
</feature>
<dbReference type="SMART" id="SM00838">
    <property type="entry name" value="EFG_C"/>
    <property type="match status" value="1"/>
</dbReference>
<dbReference type="InterPro" id="IPR000640">
    <property type="entry name" value="EFG_V-like"/>
</dbReference>
<dbReference type="SUPFAM" id="SSF54980">
    <property type="entry name" value="EF-G C-terminal domain-like"/>
    <property type="match status" value="2"/>
</dbReference>
<dbReference type="RefSeq" id="WP_154591882.1">
    <property type="nucleotide sequence ID" value="NZ_WLVL01000003.1"/>
</dbReference>
<dbReference type="InterPro" id="IPR005225">
    <property type="entry name" value="Small_GTP-bd"/>
</dbReference>
<feature type="region of interest" description="Disordered" evidence="3">
    <location>
        <begin position="354"/>
        <end position="382"/>
    </location>
</feature>
<dbReference type="InterPro" id="IPR035647">
    <property type="entry name" value="EFG_III/V"/>
</dbReference>
<dbReference type="InterPro" id="IPR027417">
    <property type="entry name" value="P-loop_NTPase"/>
</dbReference>
<dbReference type="Proteomes" id="UP000431092">
    <property type="component" value="Unassembled WGS sequence"/>
</dbReference>
<dbReference type="InterPro" id="IPR041095">
    <property type="entry name" value="EFG_II"/>
</dbReference>
<dbReference type="Pfam" id="PF14492">
    <property type="entry name" value="EFG_III"/>
    <property type="match status" value="1"/>
</dbReference>
<accession>A0A6I3ICW6</accession>
<dbReference type="Pfam" id="PF00679">
    <property type="entry name" value="EFG_C"/>
    <property type="match status" value="1"/>
</dbReference>
<dbReference type="InterPro" id="IPR000795">
    <property type="entry name" value="T_Tr_GTP-bd_dom"/>
</dbReference>
<dbReference type="SUPFAM" id="SSF50447">
    <property type="entry name" value="Translation proteins"/>
    <property type="match status" value="1"/>
</dbReference>
<dbReference type="CDD" id="cd01434">
    <property type="entry name" value="EFG_mtEFG1_IV"/>
    <property type="match status" value="1"/>
</dbReference>
<comment type="caution">
    <text evidence="5">The sequence shown here is derived from an EMBL/GenBank/DDBJ whole genome shotgun (WGS) entry which is preliminary data.</text>
</comment>
<protein>
    <submittedName>
        <fullName evidence="5">Elongation factor G-like protein EF-G2</fullName>
    </submittedName>
</protein>
<dbReference type="NCBIfam" id="NF009377">
    <property type="entry name" value="PRK12740.1-1"/>
    <property type="match status" value="1"/>
</dbReference>
<dbReference type="FunFam" id="3.30.230.10:FF:000003">
    <property type="entry name" value="Elongation factor G"/>
    <property type="match status" value="1"/>
</dbReference>
<reference evidence="5 6" key="1">
    <citation type="submission" date="2019-11" db="EMBL/GenBank/DDBJ databases">
        <title>Whole genome sequencing identifies a novel species of the genus Arsenicicoccus isolated from human blood.</title>
        <authorList>
            <person name="Jeong J.H."/>
            <person name="Kweon O.J."/>
            <person name="Kim H.R."/>
            <person name="Kim T.-H."/>
            <person name="Ha S.-M."/>
            <person name="Lee M.-K."/>
        </authorList>
    </citation>
    <scope>NUCLEOTIDE SEQUENCE [LARGE SCALE GENOMIC DNA]</scope>
    <source>
        <strain evidence="5 6">MKL-02</strain>
    </source>
</reference>
<dbReference type="InterPro" id="IPR005517">
    <property type="entry name" value="Transl_elong_EFG/EF2_IV"/>
</dbReference>
<dbReference type="GO" id="GO:0032790">
    <property type="term" value="P:ribosome disassembly"/>
    <property type="evidence" value="ECO:0007669"/>
    <property type="project" value="TreeGrafter"/>
</dbReference>
<proteinExistence type="predicted"/>
<dbReference type="CDD" id="cd03713">
    <property type="entry name" value="EFG_mtEFG_C"/>
    <property type="match status" value="1"/>
</dbReference>
<dbReference type="Pfam" id="PF00009">
    <property type="entry name" value="GTP_EFTU"/>
    <property type="match status" value="1"/>
</dbReference>
<dbReference type="GO" id="GO:0003924">
    <property type="term" value="F:GTPase activity"/>
    <property type="evidence" value="ECO:0007669"/>
    <property type="project" value="InterPro"/>
</dbReference>
<dbReference type="Pfam" id="PF03764">
    <property type="entry name" value="EFG_IV"/>
    <property type="match status" value="1"/>
</dbReference>
<dbReference type="Gene3D" id="3.30.70.240">
    <property type="match status" value="1"/>
</dbReference>
<dbReference type="SUPFAM" id="SSF52540">
    <property type="entry name" value="P-loop containing nucleoside triphosphate hydrolases"/>
    <property type="match status" value="1"/>
</dbReference>
<feature type="compositionally biased region" description="Low complexity" evidence="3">
    <location>
        <begin position="1"/>
        <end position="16"/>
    </location>
</feature>
<dbReference type="FunFam" id="3.30.70.240:FF:000001">
    <property type="entry name" value="Elongation factor G"/>
    <property type="match status" value="1"/>
</dbReference>
<evidence type="ECO:0000256" key="1">
    <source>
        <dbReference type="ARBA" id="ARBA00022741"/>
    </source>
</evidence>
<dbReference type="PROSITE" id="PS51722">
    <property type="entry name" value="G_TR_2"/>
    <property type="match status" value="1"/>
</dbReference>
<keyword evidence="1" id="KW-0547">Nucleotide-binding</keyword>
<dbReference type="InterPro" id="IPR009000">
    <property type="entry name" value="Transl_B-barrel_sf"/>
</dbReference>
<evidence type="ECO:0000313" key="6">
    <source>
        <dbReference type="Proteomes" id="UP000431092"/>
    </source>
</evidence>
<keyword evidence="5" id="KW-0251">Elongation factor</keyword>
<dbReference type="GO" id="GO:0003746">
    <property type="term" value="F:translation elongation factor activity"/>
    <property type="evidence" value="ECO:0007669"/>
    <property type="project" value="UniProtKB-KW"/>
</dbReference>
<name>A0A6I3ICW6_9MICO</name>
<keyword evidence="6" id="KW-1185">Reference proteome</keyword>